<dbReference type="InterPro" id="IPR000883">
    <property type="entry name" value="Cyt_C_Oxase_1"/>
</dbReference>
<dbReference type="PRINTS" id="PR01165">
    <property type="entry name" value="CYCOXIDASEI"/>
</dbReference>
<keyword evidence="1" id="KW-0813">Transport</keyword>
<evidence type="ECO:0000313" key="7">
    <source>
        <dbReference type="Proteomes" id="UP000664167"/>
    </source>
</evidence>
<dbReference type="InterPro" id="IPR023616">
    <property type="entry name" value="Cyt_c_oxase-like_su1_dom"/>
</dbReference>
<comment type="caution">
    <text evidence="6">The sequence shown here is derived from an EMBL/GenBank/DDBJ whole genome shotgun (WGS) entry which is preliminary data.</text>
</comment>
<dbReference type="PANTHER" id="PTHR10422">
    <property type="entry name" value="CYTOCHROME C OXIDASE SUBUNIT 1"/>
    <property type="match status" value="1"/>
</dbReference>
<feature type="non-terminal residue" evidence="6">
    <location>
        <position position="90"/>
    </location>
</feature>
<dbReference type="EMBL" id="JAFLRJ010001627">
    <property type="protein sequence ID" value="MBO0518417.1"/>
    <property type="molecule type" value="Genomic_DNA"/>
</dbReference>
<dbReference type="GO" id="GO:0015990">
    <property type="term" value="P:electron transport coupled proton transport"/>
    <property type="evidence" value="ECO:0007669"/>
    <property type="project" value="TreeGrafter"/>
</dbReference>
<evidence type="ECO:0000259" key="5">
    <source>
        <dbReference type="PROSITE" id="PS50855"/>
    </source>
</evidence>
<protein>
    <submittedName>
        <fullName evidence="6">Cbb3-type cytochrome c oxidase subunit I</fullName>
    </submittedName>
</protein>
<keyword evidence="7" id="KW-1185">Reference proteome</keyword>
<dbReference type="GO" id="GO:0009060">
    <property type="term" value="P:aerobic respiration"/>
    <property type="evidence" value="ECO:0007669"/>
    <property type="project" value="InterPro"/>
</dbReference>
<dbReference type="GO" id="GO:0004129">
    <property type="term" value="F:cytochrome-c oxidase activity"/>
    <property type="evidence" value="ECO:0007669"/>
    <property type="project" value="InterPro"/>
</dbReference>
<dbReference type="Gene3D" id="1.20.210.10">
    <property type="entry name" value="Cytochrome c oxidase-like, subunit I domain"/>
    <property type="match status" value="1"/>
</dbReference>
<keyword evidence="4" id="KW-0812">Transmembrane</keyword>
<evidence type="ECO:0000256" key="3">
    <source>
        <dbReference type="ARBA" id="ARBA00025218"/>
    </source>
</evidence>
<dbReference type="GO" id="GO:0020037">
    <property type="term" value="F:heme binding"/>
    <property type="evidence" value="ECO:0007669"/>
    <property type="project" value="InterPro"/>
</dbReference>
<sequence>AFTMHGSIMLLLVAMPLFTGFANWIMPLQIGDPDVAFPQLNMLTYWPFLFGSLIAAAGFLNPQGAASFGWFLYAPLSDAVHAPSIGSDMW</sequence>
<feature type="transmembrane region" description="Helical" evidence="4">
    <location>
        <begin position="45"/>
        <end position="62"/>
    </location>
</feature>
<feature type="non-terminal residue" evidence="6">
    <location>
        <position position="1"/>
    </location>
</feature>
<dbReference type="GO" id="GO:0022904">
    <property type="term" value="P:respiratory electron transport chain"/>
    <property type="evidence" value="ECO:0007669"/>
    <property type="project" value="TreeGrafter"/>
</dbReference>
<dbReference type="Proteomes" id="UP000664167">
    <property type="component" value="Unassembled WGS sequence"/>
</dbReference>
<keyword evidence="2" id="KW-0249">Electron transport</keyword>
<dbReference type="InterPro" id="IPR036927">
    <property type="entry name" value="Cyt_c_oxase-like_su1_sf"/>
</dbReference>
<dbReference type="PROSITE" id="PS50855">
    <property type="entry name" value="COX1"/>
    <property type="match status" value="1"/>
</dbReference>
<dbReference type="Pfam" id="PF00115">
    <property type="entry name" value="COX1"/>
    <property type="match status" value="1"/>
</dbReference>
<proteinExistence type="predicted"/>
<dbReference type="PANTHER" id="PTHR10422:SF18">
    <property type="entry name" value="CYTOCHROME C OXIDASE SUBUNIT 1"/>
    <property type="match status" value="1"/>
</dbReference>
<accession>A0A939JN09</accession>
<comment type="function">
    <text evidence="3">Cytochrome c oxidase is the component of the respiratory chain that catalyzes the reduction of oxygen to water. Subunits 1-3 form the functional core of the enzyme complex. CO I is the catalytic subunit of the enzyme. Electrons originating in cytochrome c are transferred via the copper A center of subunit 2 and heme A of subunit 1 to the bimetallic center formed by heme A3 and copper B.</text>
</comment>
<feature type="transmembrane region" description="Helical" evidence="4">
    <location>
        <begin position="7"/>
        <end position="25"/>
    </location>
</feature>
<name>A0A939JN09_9ACTN</name>
<evidence type="ECO:0000256" key="2">
    <source>
        <dbReference type="ARBA" id="ARBA00022982"/>
    </source>
</evidence>
<keyword evidence="4" id="KW-0472">Membrane</keyword>
<dbReference type="GO" id="GO:0016020">
    <property type="term" value="C:membrane"/>
    <property type="evidence" value="ECO:0007669"/>
    <property type="project" value="InterPro"/>
</dbReference>
<gene>
    <name evidence="6" type="ORF">J0695_42960</name>
</gene>
<organism evidence="6 7">
    <name type="scientific">Streptomyces beijiangensis</name>
    <dbReference type="NCBI Taxonomy" id="163361"/>
    <lineage>
        <taxon>Bacteria</taxon>
        <taxon>Bacillati</taxon>
        <taxon>Actinomycetota</taxon>
        <taxon>Actinomycetes</taxon>
        <taxon>Kitasatosporales</taxon>
        <taxon>Streptomycetaceae</taxon>
        <taxon>Streptomyces</taxon>
    </lineage>
</organism>
<dbReference type="SUPFAM" id="SSF81442">
    <property type="entry name" value="Cytochrome c oxidase subunit I-like"/>
    <property type="match status" value="1"/>
</dbReference>
<evidence type="ECO:0000256" key="1">
    <source>
        <dbReference type="ARBA" id="ARBA00022660"/>
    </source>
</evidence>
<keyword evidence="4" id="KW-1133">Transmembrane helix</keyword>
<feature type="domain" description="Cytochrome oxidase subunit I profile" evidence="5">
    <location>
        <begin position="1"/>
        <end position="90"/>
    </location>
</feature>
<evidence type="ECO:0000313" key="6">
    <source>
        <dbReference type="EMBL" id="MBO0518417.1"/>
    </source>
</evidence>
<keyword evidence="1" id="KW-0679">Respiratory chain</keyword>
<dbReference type="AlphaFoldDB" id="A0A939JN09"/>
<reference evidence="6" key="1">
    <citation type="submission" date="2021-03" db="EMBL/GenBank/DDBJ databases">
        <title>Streptomyces poriferae sp. nov., a novel marine sponge-derived Actinobacteria species with anti-MRSA activity.</title>
        <authorList>
            <person name="Sandoval-Powers M."/>
            <person name="Kralova S."/>
            <person name="Nguyen G.-S."/>
            <person name="Fawwal D."/>
            <person name="Degnes K."/>
            <person name="Klinkenberg G."/>
            <person name="Sletta H."/>
            <person name="Wentzel A."/>
            <person name="Liles M.R."/>
        </authorList>
    </citation>
    <scope>NUCLEOTIDE SEQUENCE</scope>
    <source>
        <strain evidence="6">DSM 41794</strain>
    </source>
</reference>
<dbReference type="RefSeq" id="WP_206970214.1">
    <property type="nucleotide sequence ID" value="NZ_JAFLRJ010001627.1"/>
</dbReference>
<evidence type="ECO:0000256" key="4">
    <source>
        <dbReference type="SAM" id="Phobius"/>
    </source>
</evidence>